<dbReference type="Proteomes" id="UP000238296">
    <property type="component" value="Unassembled WGS sequence"/>
</dbReference>
<proteinExistence type="predicted"/>
<gene>
    <name evidence="1" type="ORF">C1Y40_00628</name>
</gene>
<accession>A0A2S8BRB0</accession>
<dbReference type="InterPro" id="IPR048000">
    <property type="entry name" value="TnsA-like"/>
</dbReference>
<evidence type="ECO:0000313" key="2">
    <source>
        <dbReference type="Proteomes" id="UP000238296"/>
    </source>
</evidence>
<evidence type="ECO:0008006" key="3">
    <source>
        <dbReference type="Google" id="ProtNLM"/>
    </source>
</evidence>
<organism evidence="1 2">
    <name type="scientific">Mycobacterium talmoniae</name>
    <dbReference type="NCBI Taxonomy" id="1858794"/>
    <lineage>
        <taxon>Bacteria</taxon>
        <taxon>Bacillati</taxon>
        <taxon>Actinomycetota</taxon>
        <taxon>Actinomycetes</taxon>
        <taxon>Mycobacteriales</taxon>
        <taxon>Mycobacteriaceae</taxon>
        <taxon>Mycobacterium</taxon>
    </lineage>
</organism>
<reference evidence="1 2" key="1">
    <citation type="journal article" date="2017" name="Int. J. Syst. Evol. Microbiol.">
        <title>Mycobacterium talmoniae sp. nov., a slowly growing mycobacterium isolated from human respiratory samples.</title>
        <authorList>
            <person name="Davidson R.M."/>
            <person name="DeGroote M.A."/>
            <person name="Marola J.L."/>
            <person name="Buss S."/>
            <person name="Jones V."/>
            <person name="McNeil M.R."/>
            <person name="Freifeld A.G."/>
            <person name="Elaine Epperson L."/>
            <person name="Hasan N.A."/>
            <person name="Jackson M."/>
            <person name="Iwen P.C."/>
            <person name="Salfinger M."/>
            <person name="Strong M."/>
        </authorList>
    </citation>
    <scope>NUCLEOTIDE SEQUENCE [LARGE SCALE GENOMIC DNA]</scope>
    <source>
        <strain evidence="1 2">ATCC BAA-2683</strain>
    </source>
</reference>
<evidence type="ECO:0000313" key="1">
    <source>
        <dbReference type="EMBL" id="PQM49166.1"/>
    </source>
</evidence>
<protein>
    <recommendedName>
        <fullName evidence="3">Transposase</fullName>
    </recommendedName>
</protein>
<comment type="caution">
    <text evidence="1">The sequence shown here is derived from an EMBL/GenBank/DDBJ whole genome shotgun (WGS) entry which is preliminary data.</text>
</comment>
<dbReference type="AlphaFoldDB" id="A0A2S8BRB0"/>
<name>A0A2S8BRB0_9MYCO</name>
<dbReference type="NCBIfam" id="NF033179">
    <property type="entry name" value="TnsA_like_Actin"/>
    <property type="match status" value="1"/>
</dbReference>
<dbReference type="EMBL" id="PPEA01000093">
    <property type="protein sequence ID" value="PQM49166.1"/>
    <property type="molecule type" value="Genomic_DNA"/>
</dbReference>
<sequence length="239" mass="27188">MAPRVASDVDLEFATDGQRHRRALQRSATIRFESDCRPVRKFPCFRGQRNYPGLWWFATTGQHVGHESWLERDHLMLLDADPDVIGVASQPFRFCWGDGSCHVPDFFARTADGLAVVFDVRADNRIDAADEEVFAKSEITCRSVGWEYRRVGMIDPVRLANVRWLSGYRHPRVCRIGIAEELLGVFSHPRPLLTGVGLVGDPVHVLPVLFHLLWHQRLAVDLLRAPLSEMTVVSPVRIR</sequence>